<evidence type="ECO:0000313" key="13">
    <source>
        <dbReference type="RefSeq" id="XP_012942493.1"/>
    </source>
</evidence>
<dbReference type="Gene3D" id="1.10.287.770">
    <property type="entry name" value="YojJ-like"/>
    <property type="match status" value="1"/>
</dbReference>
<evidence type="ECO:0000256" key="2">
    <source>
        <dbReference type="ARBA" id="ARBA00022448"/>
    </source>
</evidence>
<comment type="subcellular location">
    <subcellularLocation>
        <location evidence="1">Membrane</location>
        <topology evidence="1">Multi-pass membrane protein</topology>
    </subcellularLocation>
</comment>
<dbReference type="GeneID" id="106012861"/>
<dbReference type="PANTHER" id="PTHR11690">
    <property type="entry name" value="AMILORIDE-SENSITIVE SODIUM CHANNEL-RELATED"/>
    <property type="match status" value="1"/>
</dbReference>
<evidence type="ECO:0000256" key="1">
    <source>
        <dbReference type="ARBA" id="ARBA00004141"/>
    </source>
</evidence>
<dbReference type="PANTHER" id="PTHR11690:SF248">
    <property type="entry name" value="PICKPOCKET 17, ISOFORM A"/>
    <property type="match status" value="1"/>
</dbReference>
<protein>
    <submittedName>
        <fullName evidence="13">Degenerin del-1-like</fullName>
    </submittedName>
</protein>
<keyword evidence="8" id="KW-0472">Membrane</keyword>
<dbReference type="Gene3D" id="2.60.470.10">
    <property type="entry name" value="Acid-sensing ion channels like domains"/>
    <property type="match status" value="1"/>
</dbReference>
<evidence type="ECO:0000256" key="7">
    <source>
        <dbReference type="ARBA" id="ARBA00023065"/>
    </source>
</evidence>
<evidence type="ECO:0000256" key="11">
    <source>
        <dbReference type="RuleBase" id="RU000679"/>
    </source>
</evidence>
<evidence type="ECO:0000256" key="3">
    <source>
        <dbReference type="ARBA" id="ARBA00022461"/>
    </source>
</evidence>
<keyword evidence="3 11" id="KW-0894">Sodium channel</keyword>
<reference evidence="13" key="1">
    <citation type="submission" date="2025-08" db="UniProtKB">
        <authorList>
            <consortium name="RefSeq"/>
        </authorList>
    </citation>
    <scope>IDENTIFICATION</scope>
</reference>
<keyword evidence="10 11" id="KW-0407">Ion channel</keyword>
<keyword evidence="12" id="KW-1185">Reference proteome</keyword>
<comment type="similarity">
    <text evidence="11">Belongs to the amiloride-sensitive sodium channel (TC 1.A.6) family.</text>
</comment>
<accession>A0ABM1A7S9</accession>
<evidence type="ECO:0000256" key="10">
    <source>
        <dbReference type="ARBA" id="ARBA00023303"/>
    </source>
</evidence>
<organism evidence="12 13">
    <name type="scientific">Aplysia californica</name>
    <name type="common">California sea hare</name>
    <dbReference type="NCBI Taxonomy" id="6500"/>
    <lineage>
        <taxon>Eukaryota</taxon>
        <taxon>Metazoa</taxon>
        <taxon>Spiralia</taxon>
        <taxon>Lophotrochozoa</taxon>
        <taxon>Mollusca</taxon>
        <taxon>Gastropoda</taxon>
        <taxon>Heterobranchia</taxon>
        <taxon>Euthyneura</taxon>
        <taxon>Tectipleura</taxon>
        <taxon>Aplysiida</taxon>
        <taxon>Aplysioidea</taxon>
        <taxon>Aplysiidae</taxon>
        <taxon>Aplysia</taxon>
    </lineage>
</organism>
<evidence type="ECO:0000256" key="8">
    <source>
        <dbReference type="ARBA" id="ARBA00023136"/>
    </source>
</evidence>
<evidence type="ECO:0000256" key="5">
    <source>
        <dbReference type="ARBA" id="ARBA00022989"/>
    </source>
</evidence>
<dbReference type="PRINTS" id="PR01078">
    <property type="entry name" value="AMINACHANNEL"/>
</dbReference>
<gene>
    <name evidence="13" type="primary">LOC106012861</name>
</gene>
<keyword evidence="2 11" id="KW-0813">Transport</keyword>
<evidence type="ECO:0000256" key="9">
    <source>
        <dbReference type="ARBA" id="ARBA00023201"/>
    </source>
</evidence>
<evidence type="ECO:0000256" key="4">
    <source>
        <dbReference type="ARBA" id="ARBA00022692"/>
    </source>
</evidence>
<name>A0ABM1A7S9_APLCA</name>
<keyword evidence="9 11" id="KW-0739">Sodium transport</keyword>
<dbReference type="InterPro" id="IPR001873">
    <property type="entry name" value="ENaC"/>
</dbReference>
<keyword evidence="4 11" id="KW-0812">Transmembrane</keyword>
<evidence type="ECO:0000256" key="6">
    <source>
        <dbReference type="ARBA" id="ARBA00023053"/>
    </source>
</evidence>
<keyword evidence="7 11" id="KW-0406">Ion transport</keyword>
<sequence>MGLFQEFSESTSMHGLQRAVSSESKWKRPLWAALVLTGACLATFNLSQTLKDFLHNPTTTQTKVYYNPKMEFPVVTLCNLNPFPVTNLVAEMDFMTMSNFWEANNFKLEDVMESIVQFQKSQNVPITFKLGDLVTDCQFDMVPCRADDFLTVFNYKYGDCFVFNKQIKEDSNQEYMHSSEAAGFKVVVHSQDTIAFPENQGFMVMPGASTSVGLKRTEMSRAPPPYSTCIELEDEYNIDLNVFSFTDGTRYTGEACRKTCYIREVVSQCGCCDLYFVCPPEVYNVYVVNETIPYCNATNIDDFFCKKRVLEAFEKGELDCLSRCLPPCDEVVYDVALSTALWPSDSSIYFDMESNDGSDIAISEFEEFKSHARDNFLRVAIFYEDLTVQRVESRPSYDWNRLLSDIGGQLGLWLGFSILTAAEWLELAYDAGIRAATRKAQGAHTTKVHVQEEGK</sequence>
<keyword evidence="5" id="KW-1133">Transmembrane helix</keyword>
<dbReference type="RefSeq" id="XP_012942493.1">
    <property type="nucleotide sequence ID" value="XM_013087039.1"/>
</dbReference>
<evidence type="ECO:0000313" key="12">
    <source>
        <dbReference type="Proteomes" id="UP000694888"/>
    </source>
</evidence>
<keyword evidence="6" id="KW-0915">Sodium</keyword>
<dbReference type="Proteomes" id="UP000694888">
    <property type="component" value="Unplaced"/>
</dbReference>
<proteinExistence type="inferred from homology"/>
<dbReference type="Pfam" id="PF00858">
    <property type="entry name" value="ASC"/>
    <property type="match status" value="1"/>
</dbReference>